<comment type="subunit">
    <text evidence="5">The complex is composed of two ATP-binding proteins (ModC), two transmembrane proteins (ModB) and a solute-binding protein (ModA).</text>
</comment>
<dbReference type="Gene3D" id="3.40.190.10">
    <property type="entry name" value="Periplasmic binding protein-like II"/>
    <property type="match status" value="2"/>
</dbReference>
<proteinExistence type="inferred from homology"/>
<dbReference type="SUPFAM" id="SSF53850">
    <property type="entry name" value="Periplasmic binding protein-like II"/>
    <property type="match status" value="1"/>
</dbReference>
<dbReference type="RefSeq" id="WP_353073925.1">
    <property type="nucleotide sequence ID" value="NZ_CP132935.1"/>
</dbReference>
<dbReference type="EMBL" id="CP132938">
    <property type="protein sequence ID" value="XCB24714.1"/>
    <property type="molecule type" value="Genomic_DNA"/>
</dbReference>
<evidence type="ECO:0000256" key="6">
    <source>
        <dbReference type="PIRSR" id="PIRSR004846-1"/>
    </source>
</evidence>
<dbReference type="CDD" id="cd13539">
    <property type="entry name" value="PBP2_AvModA"/>
    <property type="match status" value="1"/>
</dbReference>
<keyword evidence="4" id="KW-0732">Signal</keyword>
<evidence type="ECO:0000256" key="5">
    <source>
        <dbReference type="ARBA" id="ARBA00062515"/>
    </source>
</evidence>
<sequence>MVLGGQHAWGQKELRVAAAADLQPVMPVLAQEYEKGTGVKLVVSFGSSSTLVTQILNGAPFDIFLAADYVFPEKVVIAGLADGGEPTAYAKGTLVLWTRKDSGLLPLSLETLSDPRVKTIAIANELHAPYGRAAAAALRNMKLYDKLAPHFVVGDNISQTAQFVESGNAQLGLISLTAASTEHFKEIGTYVLMPTSQYPAIRQCAVIMTKSDRKAEAHAFLDWMLSSEVQGSLSKSGLGAVK</sequence>
<accession>A0AAU7Z873</accession>
<dbReference type="InterPro" id="IPR044084">
    <property type="entry name" value="AvModA-like_subst-bd"/>
</dbReference>
<dbReference type="NCBIfam" id="TIGR01256">
    <property type="entry name" value="modA"/>
    <property type="match status" value="1"/>
</dbReference>
<evidence type="ECO:0000256" key="1">
    <source>
        <dbReference type="ARBA" id="ARBA00009175"/>
    </source>
</evidence>
<dbReference type="PIRSF" id="PIRSF004846">
    <property type="entry name" value="ModA"/>
    <property type="match status" value="1"/>
</dbReference>
<dbReference type="Pfam" id="PF13531">
    <property type="entry name" value="SBP_bac_11"/>
    <property type="match status" value="1"/>
</dbReference>
<keyword evidence="3 6" id="KW-0479">Metal-binding</keyword>
<organism evidence="7">
    <name type="scientific">Tunturiibacter gelidiferens</name>
    <dbReference type="NCBI Taxonomy" id="3069689"/>
    <lineage>
        <taxon>Bacteria</taxon>
        <taxon>Pseudomonadati</taxon>
        <taxon>Acidobacteriota</taxon>
        <taxon>Terriglobia</taxon>
        <taxon>Terriglobales</taxon>
        <taxon>Acidobacteriaceae</taxon>
        <taxon>Tunturiibacter</taxon>
    </lineage>
</organism>
<dbReference type="GO" id="GO:0015689">
    <property type="term" value="P:molybdate ion transport"/>
    <property type="evidence" value="ECO:0007669"/>
    <property type="project" value="InterPro"/>
</dbReference>
<dbReference type="KEGG" id="tgi:RBB81_12625"/>
<keyword evidence="2 6" id="KW-0500">Molybdenum</keyword>
<feature type="binding site" evidence="6">
    <location>
        <position position="48"/>
    </location>
    <ligand>
        <name>molybdate</name>
        <dbReference type="ChEBI" id="CHEBI:36264"/>
    </ligand>
</feature>
<evidence type="ECO:0000313" key="7">
    <source>
        <dbReference type="EMBL" id="XCB24714.1"/>
    </source>
</evidence>
<protein>
    <submittedName>
        <fullName evidence="7">Molybdate ABC transporter substrate-binding protein</fullName>
    </submittedName>
</protein>
<name>A0AAU7Z873_9BACT</name>
<dbReference type="PANTHER" id="PTHR30632:SF14">
    <property type="entry name" value="TUNGSTATE_MOLYBDATE_CHROMATE-BINDING PROTEIN MODA"/>
    <property type="match status" value="1"/>
</dbReference>
<evidence type="ECO:0000256" key="2">
    <source>
        <dbReference type="ARBA" id="ARBA00022505"/>
    </source>
</evidence>
<dbReference type="GO" id="GO:0030973">
    <property type="term" value="F:molybdate ion binding"/>
    <property type="evidence" value="ECO:0007669"/>
    <property type="project" value="InterPro"/>
</dbReference>
<dbReference type="PANTHER" id="PTHR30632">
    <property type="entry name" value="MOLYBDATE-BINDING PERIPLASMIC PROTEIN"/>
    <property type="match status" value="1"/>
</dbReference>
<gene>
    <name evidence="7" type="primary">modA</name>
    <name evidence="7" type="ORF">RBB81_12625</name>
</gene>
<dbReference type="FunFam" id="3.40.190.10:FF:000035">
    <property type="entry name" value="Molybdate ABC transporter substrate-binding protein"/>
    <property type="match status" value="1"/>
</dbReference>
<dbReference type="InterPro" id="IPR050682">
    <property type="entry name" value="ModA/WtpA"/>
</dbReference>
<dbReference type="GO" id="GO:1901359">
    <property type="term" value="F:tungstate binding"/>
    <property type="evidence" value="ECO:0007669"/>
    <property type="project" value="UniProtKB-ARBA"/>
</dbReference>
<dbReference type="AlphaFoldDB" id="A0AAU7Z873"/>
<dbReference type="InterPro" id="IPR005950">
    <property type="entry name" value="ModA"/>
</dbReference>
<evidence type="ECO:0000256" key="4">
    <source>
        <dbReference type="ARBA" id="ARBA00022729"/>
    </source>
</evidence>
<reference evidence="7" key="2">
    <citation type="journal article" date="2024" name="Environ. Microbiol.">
        <title>Genome analysis and description of Tunturibacter gen. nov. expands the diversity of Terriglobia in tundra soils.</title>
        <authorList>
            <person name="Messyasz A."/>
            <person name="Mannisto M.K."/>
            <person name="Kerkhof L.J."/>
            <person name="Haggblom M.M."/>
        </authorList>
    </citation>
    <scope>NUCLEOTIDE SEQUENCE</scope>
    <source>
        <strain evidence="7">M8UP39</strain>
    </source>
</reference>
<reference evidence="7" key="1">
    <citation type="submission" date="2023-08" db="EMBL/GenBank/DDBJ databases">
        <authorList>
            <person name="Messyasz A."/>
            <person name="Mannisto M.K."/>
            <person name="Kerkhof L.J."/>
            <person name="Haggblom M."/>
        </authorList>
    </citation>
    <scope>NUCLEOTIDE SEQUENCE</scope>
    <source>
        <strain evidence="7">M8UP39</strain>
    </source>
</reference>
<comment type="similarity">
    <text evidence="1">Belongs to the bacterial solute-binding protein ModA family.</text>
</comment>
<evidence type="ECO:0000256" key="3">
    <source>
        <dbReference type="ARBA" id="ARBA00022723"/>
    </source>
</evidence>
<dbReference type="GO" id="GO:0046872">
    <property type="term" value="F:metal ion binding"/>
    <property type="evidence" value="ECO:0007669"/>
    <property type="project" value="UniProtKB-KW"/>
</dbReference>
<feature type="binding site" evidence="6">
    <location>
        <position position="157"/>
    </location>
    <ligand>
        <name>molybdate</name>
        <dbReference type="ChEBI" id="CHEBI:36264"/>
    </ligand>
</feature>